<keyword evidence="5" id="KW-1185">Reference proteome</keyword>
<sequence length="309" mass="34067">MARRRWAMSWQARLAHWLLWLRFRRRSREMEAATPEAIAAEFSRMASSSRRWLPSPPRDLVVEATPRGEWLRLDGSKAVRSVFYCHGGGYFWGSPLDYRDFGWRLAQALEAEVFLLDYRLAPAHRCPAALDDSLSAWRALVADGLDPARTVMAGDSAGGGLALATLMALRDAGEPLPALACLISPWTDMTGAGASLRTRYRADPMLSPAGLQAAATLYCADEVPFDDWRASPLLGDHHGLPPTLIQVGGDEVLLSDSERLHARLAAAGVVSELRVWPGMYHVWHLGAAFVPEGRRAIGELAQFVARKMP</sequence>
<dbReference type="InterPro" id="IPR029058">
    <property type="entry name" value="AB_hydrolase_fold"/>
</dbReference>
<evidence type="ECO:0000256" key="2">
    <source>
        <dbReference type="ARBA" id="ARBA00022801"/>
    </source>
</evidence>
<comment type="caution">
    <text evidence="4">The sequence shown here is derived from an EMBL/GenBank/DDBJ whole genome shotgun (WGS) entry which is preliminary data.</text>
</comment>
<dbReference type="Proteomes" id="UP000229498">
    <property type="component" value="Unassembled WGS sequence"/>
</dbReference>
<protein>
    <submittedName>
        <fullName evidence="4">Alpha/beta hydrolase</fullName>
    </submittedName>
</protein>
<organism evidence="4 5">
    <name type="scientific">Minwuia thermotolerans</name>
    <dbReference type="NCBI Taxonomy" id="2056226"/>
    <lineage>
        <taxon>Bacteria</taxon>
        <taxon>Pseudomonadati</taxon>
        <taxon>Pseudomonadota</taxon>
        <taxon>Alphaproteobacteria</taxon>
        <taxon>Minwuiales</taxon>
        <taxon>Minwuiaceae</taxon>
        <taxon>Minwuia</taxon>
    </lineage>
</organism>
<gene>
    <name evidence="4" type="ORF">CVT23_14655</name>
</gene>
<accession>A0A2M9FZH1</accession>
<name>A0A2M9FZH1_9PROT</name>
<dbReference type="SUPFAM" id="SSF53474">
    <property type="entry name" value="alpha/beta-Hydrolases"/>
    <property type="match status" value="1"/>
</dbReference>
<proteinExistence type="inferred from homology"/>
<dbReference type="AlphaFoldDB" id="A0A2M9FZH1"/>
<evidence type="ECO:0000313" key="5">
    <source>
        <dbReference type="Proteomes" id="UP000229498"/>
    </source>
</evidence>
<dbReference type="Gene3D" id="3.40.50.1820">
    <property type="entry name" value="alpha/beta hydrolase"/>
    <property type="match status" value="1"/>
</dbReference>
<evidence type="ECO:0000313" key="4">
    <source>
        <dbReference type="EMBL" id="PJK28871.1"/>
    </source>
</evidence>
<evidence type="ECO:0000259" key="3">
    <source>
        <dbReference type="Pfam" id="PF07859"/>
    </source>
</evidence>
<dbReference type="EMBL" id="PHIG01000038">
    <property type="protein sequence ID" value="PJK28871.1"/>
    <property type="molecule type" value="Genomic_DNA"/>
</dbReference>
<comment type="similarity">
    <text evidence="1">Belongs to the 'GDXG' lipolytic enzyme family.</text>
</comment>
<keyword evidence="2 4" id="KW-0378">Hydrolase</keyword>
<dbReference type="PANTHER" id="PTHR48081">
    <property type="entry name" value="AB HYDROLASE SUPERFAMILY PROTEIN C4A8.06C"/>
    <property type="match status" value="1"/>
</dbReference>
<dbReference type="InterPro" id="IPR013094">
    <property type="entry name" value="AB_hydrolase_3"/>
</dbReference>
<dbReference type="Pfam" id="PF07859">
    <property type="entry name" value="Abhydrolase_3"/>
    <property type="match status" value="1"/>
</dbReference>
<dbReference type="GO" id="GO:0004806">
    <property type="term" value="F:triacylglycerol lipase activity"/>
    <property type="evidence" value="ECO:0007669"/>
    <property type="project" value="TreeGrafter"/>
</dbReference>
<reference evidence="4 5" key="1">
    <citation type="submission" date="2017-11" db="EMBL/GenBank/DDBJ databases">
        <title>Draft genome sequence of Rhizobiales bacterium SY3-13.</title>
        <authorList>
            <person name="Sun C."/>
        </authorList>
    </citation>
    <scope>NUCLEOTIDE SEQUENCE [LARGE SCALE GENOMIC DNA]</scope>
    <source>
        <strain evidence="4 5">SY3-13</strain>
    </source>
</reference>
<feature type="domain" description="Alpha/beta hydrolase fold-3" evidence="3">
    <location>
        <begin position="82"/>
        <end position="284"/>
    </location>
</feature>
<dbReference type="InterPro" id="IPR050300">
    <property type="entry name" value="GDXG_lipolytic_enzyme"/>
</dbReference>
<evidence type="ECO:0000256" key="1">
    <source>
        <dbReference type="ARBA" id="ARBA00010515"/>
    </source>
</evidence>
<dbReference type="PANTHER" id="PTHR48081:SF30">
    <property type="entry name" value="ACETYL-HYDROLASE LIPR-RELATED"/>
    <property type="match status" value="1"/>
</dbReference>